<gene>
    <name evidence="3" type="ORF">EJ913_25025</name>
</gene>
<dbReference type="PRINTS" id="PR00412">
    <property type="entry name" value="EPOXHYDRLASE"/>
</dbReference>
<dbReference type="Pfam" id="PF00561">
    <property type="entry name" value="Abhydrolase_1"/>
    <property type="match status" value="1"/>
</dbReference>
<dbReference type="PANTHER" id="PTHR46118:SF4">
    <property type="entry name" value="PROTEIN ABHD11"/>
    <property type="match status" value="1"/>
</dbReference>
<reference evidence="3 4" key="1">
    <citation type="submission" date="2018-12" db="EMBL/GenBank/DDBJ databases">
        <authorList>
            <person name="Yang Y."/>
        </authorList>
    </citation>
    <scope>NUCLEOTIDE SEQUENCE [LARGE SCALE GENOMIC DNA]</scope>
    <source>
        <strain evidence="3 4">GSF71</strain>
    </source>
</reference>
<accession>A0A433J242</accession>
<sequence length="263" mass="29057">MPQQPSTPLPLTYLEAGEANGGTPLLVLHGLFGSARNWQTLARRFAESRRVYALDLRNHGGAPWADSMSYEAMADDVLRFLDDRGFARAAVIGHSMGGKVAMTLALRHPDRVERLVVVDIAPTAYTHTHAPFVAAMKAADLEGRTRRPEIESQLVDAVPEAPLRSFLMQNLVLEEGKFSWRINLDAIGGAMADLIGFPDPGDVRYAGPTLFIGGTKSDYILPEHHDLIRRRFPKAEIAMIEGAGHWLHAERPQEFAGLVERFV</sequence>
<evidence type="ECO:0000313" key="4">
    <source>
        <dbReference type="Proteomes" id="UP000280346"/>
    </source>
</evidence>
<evidence type="ECO:0000259" key="2">
    <source>
        <dbReference type="Pfam" id="PF00561"/>
    </source>
</evidence>
<dbReference type="GO" id="GO:0052689">
    <property type="term" value="F:carboxylic ester hydrolase activity"/>
    <property type="evidence" value="ECO:0007669"/>
    <property type="project" value="TreeGrafter"/>
</dbReference>
<dbReference type="InterPro" id="IPR029058">
    <property type="entry name" value="AB_hydrolase_fold"/>
</dbReference>
<protein>
    <submittedName>
        <fullName evidence="3">Alpha/beta fold hydrolase</fullName>
    </submittedName>
</protein>
<dbReference type="PRINTS" id="PR00111">
    <property type="entry name" value="ABHYDROLASE"/>
</dbReference>
<dbReference type="SUPFAM" id="SSF53474">
    <property type="entry name" value="alpha/beta-Hydrolases"/>
    <property type="match status" value="1"/>
</dbReference>
<dbReference type="InterPro" id="IPR000639">
    <property type="entry name" value="Epox_hydrolase-like"/>
</dbReference>
<dbReference type="EMBL" id="RZIJ01000026">
    <property type="protein sequence ID" value="RUQ65186.1"/>
    <property type="molecule type" value="Genomic_DNA"/>
</dbReference>
<evidence type="ECO:0000256" key="1">
    <source>
        <dbReference type="ARBA" id="ARBA00022801"/>
    </source>
</evidence>
<proteinExistence type="predicted"/>
<comment type="caution">
    <text evidence="3">The sequence shown here is derived from an EMBL/GenBank/DDBJ whole genome shotgun (WGS) entry which is preliminary data.</text>
</comment>
<keyword evidence="4" id="KW-1185">Reference proteome</keyword>
<organism evidence="3 4">
    <name type="scientific">Azospirillum doebereinerae</name>
    <dbReference type="NCBI Taxonomy" id="92933"/>
    <lineage>
        <taxon>Bacteria</taxon>
        <taxon>Pseudomonadati</taxon>
        <taxon>Pseudomonadota</taxon>
        <taxon>Alphaproteobacteria</taxon>
        <taxon>Rhodospirillales</taxon>
        <taxon>Azospirillaceae</taxon>
        <taxon>Azospirillum</taxon>
    </lineage>
</organism>
<feature type="domain" description="AB hydrolase-1" evidence="2">
    <location>
        <begin position="24"/>
        <end position="252"/>
    </location>
</feature>
<evidence type="ECO:0000313" key="3">
    <source>
        <dbReference type="EMBL" id="RUQ65186.1"/>
    </source>
</evidence>
<dbReference type="AlphaFoldDB" id="A0A433J242"/>
<dbReference type="Proteomes" id="UP000280346">
    <property type="component" value="Unassembled WGS sequence"/>
</dbReference>
<dbReference type="OrthoDB" id="9808398at2"/>
<dbReference type="InterPro" id="IPR000073">
    <property type="entry name" value="AB_hydrolase_1"/>
</dbReference>
<dbReference type="PANTHER" id="PTHR46118">
    <property type="entry name" value="PROTEIN ABHD11"/>
    <property type="match status" value="1"/>
</dbReference>
<keyword evidence="1 3" id="KW-0378">Hydrolase</keyword>
<dbReference type="RefSeq" id="WP_127003059.1">
    <property type="nucleotide sequence ID" value="NZ_JBNPXW010000020.1"/>
</dbReference>
<name>A0A433J242_9PROT</name>
<dbReference type="Gene3D" id="3.40.50.1820">
    <property type="entry name" value="alpha/beta hydrolase"/>
    <property type="match status" value="1"/>
</dbReference>